<dbReference type="RefSeq" id="WP_390271934.1">
    <property type="nucleotide sequence ID" value="NZ_JBHRSA010000041.1"/>
</dbReference>
<feature type="domain" description="Competence protein CoiA-like N-terminal" evidence="2">
    <location>
        <begin position="16"/>
        <end position="63"/>
    </location>
</feature>
<dbReference type="EMBL" id="JBHRSA010000041">
    <property type="protein sequence ID" value="MFC3040574.1"/>
    <property type="molecule type" value="Genomic_DNA"/>
</dbReference>
<comment type="caution">
    <text evidence="4">The sequence shown here is derived from an EMBL/GenBank/DDBJ whole genome shotgun (WGS) entry which is preliminary data.</text>
</comment>
<dbReference type="InterPro" id="IPR021176">
    <property type="entry name" value="Competence-induced_CoiA"/>
</dbReference>
<dbReference type="InterPro" id="IPR057252">
    <property type="entry name" value="CoiA_C"/>
</dbReference>
<organism evidence="4 5">
    <name type="scientific">Virgibacillus xinjiangensis</name>
    <dbReference type="NCBI Taxonomy" id="393090"/>
    <lineage>
        <taxon>Bacteria</taxon>
        <taxon>Bacillati</taxon>
        <taxon>Bacillota</taxon>
        <taxon>Bacilli</taxon>
        <taxon>Bacillales</taxon>
        <taxon>Bacillaceae</taxon>
        <taxon>Virgibacillus</taxon>
    </lineage>
</organism>
<sequence length="395" mass="46229">MLRAISSQGKAVTLATCSRKQIDSWRTTGSFHCPLCRQPVIIKAGTRVIPHFAHQASGTCPASGGEGMYHEWGKLQLYRWLQAQRLQVELEAYLPEIHQRPDLLLTLPGRRIAIEYQCAKIPISQLNERNRGYIDEGIIPLWILGEKRMNRRTTDHFKLDRFSIHLAHQFSPDFPLTLFYFCPHTLQFLTFQDIHLTSAGMAIGKFRQQRLNNLHFPDIFRTVAYSPQDLFSQWKKEKQRFRMKPKNRLYGKELAWHQWLYLNGRQVERLPSLVYLPVPSQYMMTSPPWDWQSRLLIDLLTPLPLGQKISLHRSEQLLRKSINSPKYYPLIKEPGNPVREYFKLLVDCGYLHPIGHKLFQKVRDVEYHQHIEQSTAADDELMDYLADKSKGKIKA</sequence>
<dbReference type="InterPro" id="IPR010330">
    <property type="entry name" value="CoiA_nuc"/>
</dbReference>
<proteinExistence type="predicted"/>
<evidence type="ECO:0000313" key="4">
    <source>
        <dbReference type="EMBL" id="MFC3040574.1"/>
    </source>
</evidence>
<dbReference type="Pfam" id="PF06054">
    <property type="entry name" value="CoiA_nuc"/>
    <property type="match status" value="1"/>
</dbReference>
<name>A0ABV7CWG9_9BACI</name>
<dbReference type="InterPro" id="IPR057253">
    <property type="entry name" value="CoiA-like_N"/>
</dbReference>
<dbReference type="Pfam" id="PF25166">
    <property type="entry name" value="CoiA_C"/>
    <property type="match status" value="1"/>
</dbReference>
<evidence type="ECO:0000259" key="1">
    <source>
        <dbReference type="Pfam" id="PF06054"/>
    </source>
</evidence>
<reference evidence="5" key="1">
    <citation type="journal article" date="2019" name="Int. J. Syst. Evol. Microbiol.">
        <title>The Global Catalogue of Microorganisms (GCM) 10K type strain sequencing project: providing services to taxonomists for standard genome sequencing and annotation.</title>
        <authorList>
            <consortium name="The Broad Institute Genomics Platform"/>
            <consortium name="The Broad Institute Genome Sequencing Center for Infectious Disease"/>
            <person name="Wu L."/>
            <person name="Ma J."/>
        </authorList>
    </citation>
    <scope>NUCLEOTIDE SEQUENCE [LARGE SCALE GENOMIC DNA]</scope>
    <source>
        <strain evidence="5">KCTC 13128</strain>
    </source>
</reference>
<dbReference type="Pfam" id="PF25164">
    <property type="entry name" value="CoiA_N"/>
    <property type="match status" value="1"/>
</dbReference>
<gene>
    <name evidence="4" type="ORF">ACFOGI_09985</name>
</gene>
<evidence type="ECO:0000313" key="5">
    <source>
        <dbReference type="Proteomes" id="UP001595279"/>
    </source>
</evidence>
<evidence type="ECO:0000259" key="3">
    <source>
        <dbReference type="Pfam" id="PF25166"/>
    </source>
</evidence>
<feature type="domain" description="Competence protein CoiA nuclease-like" evidence="1">
    <location>
        <begin position="66"/>
        <end position="222"/>
    </location>
</feature>
<accession>A0ABV7CWG9</accession>
<dbReference type="Proteomes" id="UP001595279">
    <property type="component" value="Unassembled WGS sequence"/>
</dbReference>
<protein>
    <submittedName>
        <fullName evidence="4">Competence protein CoiA</fullName>
    </submittedName>
</protein>
<evidence type="ECO:0000259" key="2">
    <source>
        <dbReference type="Pfam" id="PF25164"/>
    </source>
</evidence>
<keyword evidence="5" id="KW-1185">Reference proteome</keyword>
<feature type="domain" description="Competence protein CoiA C-terminal" evidence="3">
    <location>
        <begin position="233"/>
        <end position="373"/>
    </location>
</feature>
<dbReference type="PIRSF" id="PIRSF007487">
    <property type="entry name" value="Competence-induced_CoiA_bac"/>
    <property type="match status" value="1"/>
</dbReference>